<evidence type="ECO:0000313" key="8">
    <source>
        <dbReference type="Proteomes" id="UP000190683"/>
    </source>
</evidence>
<keyword evidence="4" id="KW-0560">Oxidoreductase</keyword>
<keyword evidence="8" id="KW-1185">Reference proteome</keyword>
<dbReference type="SUPFAM" id="SSF51197">
    <property type="entry name" value="Clavaminate synthase-like"/>
    <property type="match status" value="1"/>
</dbReference>
<dbReference type="GO" id="GO:0016706">
    <property type="term" value="F:2-oxoglutarate-dependent dioxygenase activity"/>
    <property type="evidence" value="ECO:0007669"/>
    <property type="project" value="TreeGrafter"/>
</dbReference>
<name>A0A1T0CW54_9GAMM</name>
<dbReference type="GO" id="GO:0046872">
    <property type="term" value="F:metal ion binding"/>
    <property type="evidence" value="ECO:0007669"/>
    <property type="project" value="UniProtKB-KW"/>
</dbReference>
<dbReference type="Proteomes" id="UP000190683">
    <property type="component" value="Unassembled WGS sequence"/>
</dbReference>
<feature type="domain" description="JmjC" evidence="6">
    <location>
        <begin position="101"/>
        <end position="230"/>
    </location>
</feature>
<dbReference type="Pfam" id="PF08007">
    <property type="entry name" value="JmjC_2"/>
    <property type="match status" value="1"/>
</dbReference>
<reference evidence="7 8" key="1">
    <citation type="submission" date="2017-02" db="EMBL/GenBank/DDBJ databases">
        <title>Draft genome sequence of Moraxella porci CCUG 54912T type strain.</title>
        <authorList>
            <person name="Salva-Serra F."/>
            <person name="Engstrom-Jakobsson H."/>
            <person name="Thorell K."/>
            <person name="Jaen-Luchoro D."/>
            <person name="Gonzales-Siles L."/>
            <person name="Karlsson R."/>
            <person name="Yazdan S."/>
            <person name="Boulund F."/>
            <person name="Johnning A."/>
            <person name="Engstrand L."/>
            <person name="Kristiansson E."/>
            <person name="Moore E."/>
        </authorList>
    </citation>
    <scope>NUCLEOTIDE SEQUENCE [LARGE SCALE GENOMIC DNA]</scope>
    <source>
        <strain evidence="7 8">CCUG 54912</strain>
    </source>
</reference>
<gene>
    <name evidence="7" type="ORF">B0681_01595</name>
</gene>
<keyword evidence="5" id="KW-0408">Iron</keyword>
<keyword evidence="3" id="KW-0223">Dioxygenase</keyword>
<dbReference type="AlphaFoldDB" id="A0A1T0CW54"/>
<comment type="caution">
    <text evidence="7">The sequence shown here is derived from an EMBL/GenBank/DDBJ whole genome shotgun (WGS) entry which is preliminary data.</text>
</comment>
<organism evidence="7 8">
    <name type="scientific">Moraxella porci DSM 25326</name>
    <dbReference type="NCBI Taxonomy" id="573983"/>
    <lineage>
        <taxon>Bacteria</taxon>
        <taxon>Pseudomonadati</taxon>
        <taxon>Pseudomonadota</taxon>
        <taxon>Gammaproteobacteria</taxon>
        <taxon>Moraxellales</taxon>
        <taxon>Moraxellaceae</taxon>
        <taxon>Moraxella</taxon>
    </lineage>
</organism>
<evidence type="ECO:0000256" key="5">
    <source>
        <dbReference type="ARBA" id="ARBA00023004"/>
    </source>
</evidence>
<evidence type="ECO:0000256" key="4">
    <source>
        <dbReference type="ARBA" id="ARBA00023002"/>
    </source>
</evidence>
<dbReference type="STRING" id="573983.B0681_01595"/>
<evidence type="ECO:0000256" key="3">
    <source>
        <dbReference type="ARBA" id="ARBA00022964"/>
    </source>
</evidence>
<dbReference type="Gene3D" id="3.40.366.30">
    <property type="entry name" value="50S ribosomal protein L16 arginine hydroxylase, Chain A, Domain 2"/>
    <property type="match status" value="1"/>
</dbReference>
<comment type="cofactor">
    <cofactor evidence="1">
        <name>Fe(2+)</name>
        <dbReference type="ChEBI" id="CHEBI:29033"/>
    </cofactor>
</comment>
<dbReference type="SMART" id="SM00558">
    <property type="entry name" value="JmjC"/>
    <property type="match status" value="1"/>
</dbReference>
<dbReference type="PROSITE" id="PS51184">
    <property type="entry name" value="JMJC"/>
    <property type="match status" value="1"/>
</dbReference>
<accession>A0A1T0CW54</accession>
<evidence type="ECO:0000256" key="1">
    <source>
        <dbReference type="ARBA" id="ARBA00001954"/>
    </source>
</evidence>
<dbReference type="InterPro" id="IPR046799">
    <property type="entry name" value="ROXA-like_wH"/>
</dbReference>
<dbReference type="InterPro" id="IPR003347">
    <property type="entry name" value="JmjC_dom"/>
</dbReference>
<protein>
    <submittedName>
        <fullName evidence="7">Ribosomal oxygenase</fullName>
    </submittedName>
</protein>
<dbReference type="PANTHER" id="PTHR13096:SF8">
    <property type="entry name" value="RIBOSOMAL OXYGENASE 1"/>
    <property type="match status" value="1"/>
</dbReference>
<evidence type="ECO:0000313" key="7">
    <source>
        <dbReference type="EMBL" id="OOS26594.1"/>
    </source>
</evidence>
<evidence type="ECO:0000256" key="2">
    <source>
        <dbReference type="ARBA" id="ARBA00022723"/>
    </source>
</evidence>
<keyword evidence="2" id="KW-0479">Metal-binding</keyword>
<dbReference type="InterPro" id="IPR039994">
    <property type="entry name" value="NO66-like"/>
</dbReference>
<sequence>MKHSDFCLPDGMSAETFLADYWQKKPLLIKGGLPALVGMFEPEDVLGLALEDGVSARLISQDDANPDQWSLKQSPLSEEDIDQAPTLWTILVQNLEQWSPELGELWSHFDFIPKWQQDDIMVSVAPEGGSVGAHYDEYDVFLAQGFGARRWILGKMCDADTPFVPDQPIRLLDDMGQIIFDEVLEAGDVLYVPPGLSHHGIAQNDCLTFSFGFRRPNLVQIIDEIADVATNHSELFRVLTLAQGRQNDAFELSDDSIQAMKKAVLDLLNSKAGDALFADAIAELVSKRQYELLAFEDELSADELSDRLSDGEAMMLNPACRFVRKGAAWYVNGECVSFDAEALALFERLIAGEVISDGDVDDEKLQTLSGWLNDNWLVMV</sequence>
<dbReference type="EMBL" id="MUYV01000001">
    <property type="protein sequence ID" value="OOS26594.1"/>
    <property type="molecule type" value="Genomic_DNA"/>
</dbReference>
<dbReference type="Gene3D" id="2.60.120.650">
    <property type="entry name" value="Cupin"/>
    <property type="match status" value="1"/>
</dbReference>
<dbReference type="RefSeq" id="WP_078316987.1">
    <property type="nucleotide sequence ID" value="NZ_MUYV01000001.1"/>
</dbReference>
<dbReference type="Pfam" id="PF20514">
    <property type="entry name" value="WHD_ROXA"/>
    <property type="match status" value="1"/>
</dbReference>
<evidence type="ECO:0000259" key="6">
    <source>
        <dbReference type="PROSITE" id="PS51184"/>
    </source>
</evidence>
<dbReference type="PANTHER" id="PTHR13096">
    <property type="entry name" value="MINA53 MYC INDUCED NUCLEAR ANTIGEN"/>
    <property type="match status" value="1"/>
</dbReference>
<proteinExistence type="predicted"/>